<proteinExistence type="predicted"/>
<reference evidence="1" key="2">
    <citation type="journal article" date="2023" name="IMA Fungus">
        <title>Comparative genomic study of the Penicillium genus elucidates a diverse pangenome and 15 lateral gene transfer events.</title>
        <authorList>
            <person name="Petersen C."/>
            <person name="Sorensen T."/>
            <person name="Nielsen M.R."/>
            <person name="Sondergaard T.E."/>
            <person name="Sorensen J.L."/>
            <person name="Fitzpatrick D.A."/>
            <person name="Frisvad J.C."/>
            <person name="Nielsen K.L."/>
        </authorList>
    </citation>
    <scope>NUCLEOTIDE SEQUENCE</scope>
    <source>
        <strain evidence="1">IBT 30728</strain>
    </source>
</reference>
<dbReference type="Proteomes" id="UP001148312">
    <property type="component" value="Unassembled WGS sequence"/>
</dbReference>
<sequence>MITFLGLLFDFPPIIERMIHAYNLSVSGFEEVDEEMENVPSIASLPNRILKEAAAAFGSIKVFNSLLTRCPLSLPHPGARGFNLAFYLAHFTFQPEILKVFLDLGFKPNLFPYMFDDPPDWVVLVGPRESSIIIRPLESISTPRVLATIRLLIDYGADVNQLSSSGTTALWSAVAMYESQEIFEDLLRHGADPLAGSDPSLTALHSAITSRDFNLVRLFLEALSLRGRPLEHASFFLDAARVECEDNDDICGARISAAASVLRVPTHYHWRQIYPVPADPPSEN</sequence>
<evidence type="ECO:0000313" key="1">
    <source>
        <dbReference type="EMBL" id="KAJ5494909.1"/>
    </source>
</evidence>
<reference evidence="1" key="1">
    <citation type="submission" date="2022-12" db="EMBL/GenBank/DDBJ databases">
        <authorList>
            <person name="Petersen C."/>
        </authorList>
    </citation>
    <scope>NUCLEOTIDE SEQUENCE</scope>
    <source>
        <strain evidence="1">IBT 30728</strain>
    </source>
</reference>
<dbReference type="Pfam" id="PF00023">
    <property type="entry name" value="Ank"/>
    <property type="match status" value="1"/>
</dbReference>
<evidence type="ECO:0000313" key="2">
    <source>
        <dbReference type="Proteomes" id="UP001148312"/>
    </source>
</evidence>
<gene>
    <name evidence="1" type="ORF">N7539_000025</name>
</gene>
<comment type="caution">
    <text evidence="1">The sequence shown here is derived from an EMBL/GenBank/DDBJ whole genome shotgun (WGS) entry which is preliminary data.</text>
</comment>
<dbReference type="RefSeq" id="XP_056793922.1">
    <property type="nucleotide sequence ID" value="XM_056929629.1"/>
</dbReference>
<dbReference type="SUPFAM" id="SSF48403">
    <property type="entry name" value="Ankyrin repeat"/>
    <property type="match status" value="1"/>
</dbReference>
<name>A0A9W9XL03_9EURO</name>
<accession>A0A9W9XL03</accession>
<dbReference type="EMBL" id="JAPWDQ010000001">
    <property type="protein sequence ID" value="KAJ5494909.1"/>
    <property type="molecule type" value="Genomic_DNA"/>
</dbReference>
<dbReference type="InterPro" id="IPR002110">
    <property type="entry name" value="Ankyrin_rpt"/>
</dbReference>
<protein>
    <recommendedName>
        <fullName evidence="3">Ankyrin</fullName>
    </recommendedName>
</protein>
<evidence type="ECO:0008006" key="3">
    <source>
        <dbReference type="Google" id="ProtNLM"/>
    </source>
</evidence>
<organism evidence="1 2">
    <name type="scientific">Penicillium diatomitis</name>
    <dbReference type="NCBI Taxonomy" id="2819901"/>
    <lineage>
        <taxon>Eukaryota</taxon>
        <taxon>Fungi</taxon>
        <taxon>Dikarya</taxon>
        <taxon>Ascomycota</taxon>
        <taxon>Pezizomycotina</taxon>
        <taxon>Eurotiomycetes</taxon>
        <taxon>Eurotiomycetidae</taxon>
        <taxon>Eurotiales</taxon>
        <taxon>Aspergillaceae</taxon>
        <taxon>Penicillium</taxon>
    </lineage>
</organism>
<dbReference type="GeneID" id="81619878"/>
<dbReference type="AlphaFoldDB" id="A0A9W9XL03"/>
<dbReference type="InterPro" id="IPR036770">
    <property type="entry name" value="Ankyrin_rpt-contain_sf"/>
</dbReference>
<keyword evidence="2" id="KW-1185">Reference proteome</keyword>
<dbReference type="Gene3D" id="1.25.40.20">
    <property type="entry name" value="Ankyrin repeat-containing domain"/>
    <property type="match status" value="1"/>
</dbReference>